<dbReference type="Gene3D" id="3.40.50.300">
    <property type="entry name" value="P-loop containing nucleotide triphosphate hydrolases"/>
    <property type="match status" value="1"/>
</dbReference>
<dbReference type="Proteomes" id="UP001241747">
    <property type="component" value="Unassembled WGS sequence"/>
</dbReference>
<evidence type="ECO:0000313" key="3">
    <source>
        <dbReference type="Proteomes" id="UP001241747"/>
    </source>
</evidence>
<gene>
    <name evidence="2" type="ORF">QOZ94_002956</name>
</gene>
<comment type="caution">
    <text evidence="2">The sequence shown here is derived from an EMBL/GenBank/DDBJ whole genome shotgun (WGS) entry which is preliminary data.</text>
</comment>
<proteinExistence type="predicted"/>
<protein>
    <submittedName>
        <fullName evidence="2">DNA sulfur modification protein DndD</fullName>
    </submittedName>
</protein>
<organism evidence="2 3">
    <name type="scientific">Xanthobacter agilis</name>
    <dbReference type="NCBI Taxonomy" id="47492"/>
    <lineage>
        <taxon>Bacteria</taxon>
        <taxon>Pseudomonadati</taxon>
        <taxon>Pseudomonadota</taxon>
        <taxon>Alphaproteobacteria</taxon>
        <taxon>Hyphomicrobiales</taxon>
        <taxon>Xanthobacteraceae</taxon>
        <taxon>Xanthobacter</taxon>
    </lineage>
</organism>
<evidence type="ECO:0000313" key="2">
    <source>
        <dbReference type="EMBL" id="MDQ0506152.1"/>
    </source>
</evidence>
<accession>A0ABU0LG81</accession>
<keyword evidence="3" id="KW-1185">Reference proteome</keyword>
<keyword evidence="1" id="KW-0175">Coiled coil</keyword>
<name>A0ABU0LG81_XANAG</name>
<feature type="coiled-coil region" evidence="1">
    <location>
        <begin position="196"/>
        <end position="264"/>
    </location>
</feature>
<dbReference type="EMBL" id="JAUSVY010000006">
    <property type="protein sequence ID" value="MDQ0506152.1"/>
    <property type="molecule type" value="Genomic_DNA"/>
</dbReference>
<sequence>MTYSETAERRFCRFLFGDHLVTTDVESVHQPPVERRDVSWHDTENWEARADGVFGFEVRLELTYAGADYRLTRTCRPKVRGIVPTTDDDYEIDYYLERGGHILGPQQAKVELERILPEQIARFFLFDGELLQEYEDLLHGDTDIGPKISASIERILGLPVLTASRDSLKAALDRADARVALEAQGDQKTRELGNQLQSLVEERDVLTNDLFRQERDLETERARKVAIEDDMRRRERLASLLDKRDRLKDEVKGLDNRAERQRELIGKAMGPAWSALLKPRLLAAATALRTRESELQIALTRAHVLHSLAEDHDPSCPTCLQGVSPAAQAKIREAVSEERAAPQVMQRELGSLRRRLDAIDEQLATANPEALVLLWSGFEEIERDIYAKKAEVEELDRQISDGTEDELRGLRRDYDDVIRQIQILEDGLTESRSALLKNETFREKLQRQLDKLAGGQLDVERRRRALASDLQDLFKDAVSVYREQLRRRVEADASRYFLQLTTEPDYGGLRINDGYGLTIVHKDNTDIPVRSAGAEHVVALSLVAALQNNAPLRGPIVIDSPFGRLDGGHRARIVQALPDMADQVVLLVYEEEMPPARAREALKGRLRAEWSLERVTARHTELVQRKEPVA</sequence>
<dbReference type="InterPro" id="IPR027417">
    <property type="entry name" value="P-loop_NTPase"/>
</dbReference>
<evidence type="ECO:0000256" key="1">
    <source>
        <dbReference type="SAM" id="Coils"/>
    </source>
</evidence>
<reference evidence="2 3" key="1">
    <citation type="submission" date="2023-07" db="EMBL/GenBank/DDBJ databases">
        <title>Genomic Encyclopedia of Type Strains, Phase IV (KMG-IV): sequencing the most valuable type-strain genomes for metagenomic binning, comparative biology and taxonomic classification.</title>
        <authorList>
            <person name="Goeker M."/>
        </authorList>
    </citation>
    <scope>NUCLEOTIDE SEQUENCE [LARGE SCALE GENOMIC DNA]</scope>
    <source>
        <strain evidence="2 3">DSM 3770</strain>
    </source>
</reference>
<dbReference type="RefSeq" id="WP_237343766.1">
    <property type="nucleotide sequence ID" value="NZ_JABWGX010000001.1"/>
</dbReference>